<reference evidence="1 2" key="1">
    <citation type="submission" date="2020-08" db="EMBL/GenBank/DDBJ databases">
        <title>Genomic Encyclopedia of Type Strains, Phase IV (KMG-IV): sequencing the most valuable type-strain genomes for metagenomic binning, comparative biology and taxonomic classification.</title>
        <authorList>
            <person name="Goeker M."/>
        </authorList>
    </citation>
    <scope>NUCLEOTIDE SEQUENCE [LARGE SCALE GENOMIC DNA]</scope>
    <source>
        <strain evidence="1 2">DSM 15867</strain>
    </source>
</reference>
<protein>
    <submittedName>
        <fullName evidence="1">Uncharacterized protein</fullName>
    </submittedName>
</protein>
<name>A0A7W7AHQ4_9SPHN</name>
<dbReference type="AlphaFoldDB" id="A0A7W7AHQ4"/>
<comment type="caution">
    <text evidence="1">The sequence shown here is derived from an EMBL/GenBank/DDBJ whole genome shotgun (WGS) entry which is preliminary data.</text>
</comment>
<evidence type="ECO:0000313" key="2">
    <source>
        <dbReference type="Proteomes" id="UP000574769"/>
    </source>
</evidence>
<proteinExistence type="predicted"/>
<accession>A0A7W7AHQ4</accession>
<evidence type="ECO:0000313" key="1">
    <source>
        <dbReference type="EMBL" id="MBB4617243.1"/>
    </source>
</evidence>
<gene>
    <name evidence="1" type="ORF">GGQ96_001363</name>
</gene>
<sequence length="90" mass="10130">MDFDHLLIGFFGTTELGDLAPDQLASGIDRLQVQIGLERDDGRRFGLWCLAYMLGVAPEVTVAFTDEEDREAARDFMETVDREMDAEDEA</sequence>
<organism evidence="1 2">
    <name type="scientific">Sphingomonas abaci</name>
    <dbReference type="NCBI Taxonomy" id="237611"/>
    <lineage>
        <taxon>Bacteria</taxon>
        <taxon>Pseudomonadati</taxon>
        <taxon>Pseudomonadota</taxon>
        <taxon>Alphaproteobacteria</taxon>
        <taxon>Sphingomonadales</taxon>
        <taxon>Sphingomonadaceae</taxon>
        <taxon>Sphingomonas</taxon>
    </lineage>
</organism>
<dbReference type="EMBL" id="JACHNY010000002">
    <property type="protein sequence ID" value="MBB4617243.1"/>
    <property type="molecule type" value="Genomic_DNA"/>
</dbReference>
<dbReference type="RefSeq" id="WP_184112880.1">
    <property type="nucleotide sequence ID" value="NZ_JACHNY010000002.1"/>
</dbReference>
<keyword evidence="2" id="KW-1185">Reference proteome</keyword>
<dbReference type="Proteomes" id="UP000574769">
    <property type="component" value="Unassembled WGS sequence"/>
</dbReference>